<protein>
    <submittedName>
        <fullName evidence="1">Glutaredoxin family protein</fullName>
    </submittedName>
</protein>
<sequence>MSIKVKFFSKENCPLCDDGLNVIKSLQREIPFEIEVFDIYKDDKLLELYQIMIPVVTVNEEVISYGILEEDKIKKQIIENCQENNS</sequence>
<accession>A0ABU6P0D5</accession>
<dbReference type="RefSeq" id="WP_066224981.1">
    <property type="nucleotide sequence ID" value="NZ_JARTFQ010000004.1"/>
</dbReference>
<dbReference type="InterPro" id="IPR008554">
    <property type="entry name" value="Glutaredoxin-like"/>
</dbReference>
<gene>
    <name evidence="1" type="ORF">P9271_16125</name>
</gene>
<name>A0ABU6P0D5_9BACI</name>
<organism evidence="1 2">
    <name type="scientific">Metabacillus fastidiosus</name>
    <dbReference type="NCBI Taxonomy" id="1458"/>
    <lineage>
        <taxon>Bacteria</taxon>
        <taxon>Bacillati</taxon>
        <taxon>Bacillota</taxon>
        <taxon>Bacilli</taxon>
        <taxon>Bacillales</taxon>
        <taxon>Bacillaceae</taxon>
        <taxon>Metabacillus</taxon>
    </lineage>
</organism>
<reference evidence="1 2" key="1">
    <citation type="submission" date="2023-03" db="EMBL/GenBank/DDBJ databases">
        <title>Bacillus Genome Sequencing.</title>
        <authorList>
            <person name="Dunlap C."/>
        </authorList>
    </citation>
    <scope>NUCLEOTIDE SEQUENCE [LARGE SCALE GENOMIC DNA]</scope>
    <source>
        <strain evidence="1 2">NRS-1717</strain>
    </source>
</reference>
<dbReference type="EMBL" id="JARTFS010000013">
    <property type="protein sequence ID" value="MED4402833.1"/>
    <property type="molecule type" value="Genomic_DNA"/>
</dbReference>
<evidence type="ECO:0000313" key="1">
    <source>
        <dbReference type="EMBL" id="MED4402833.1"/>
    </source>
</evidence>
<dbReference type="Pfam" id="PF05768">
    <property type="entry name" value="Glrx-like"/>
    <property type="match status" value="1"/>
</dbReference>
<evidence type="ECO:0000313" key="2">
    <source>
        <dbReference type="Proteomes" id="UP001342826"/>
    </source>
</evidence>
<dbReference type="SUPFAM" id="SSF52833">
    <property type="entry name" value="Thioredoxin-like"/>
    <property type="match status" value="1"/>
</dbReference>
<dbReference type="InterPro" id="IPR036249">
    <property type="entry name" value="Thioredoxin-like_sf"/>
</dbReference>
<dbReference type="Gene3D" id="3.40.30.10">
    <property type="entry name" value="Glutaredoxin"/>
    <property type="match status" value="1"/>
</dbReference>
<dbReference type="Proteomes" id="UP001342826">
    <property type="component" value="Unassembled WGS sequence"/>
</dbReference>
<comment type="caution">
    <text evidence="1">The sequence shown here is derived from an EMBL/GenBank/DDBJ whole genome shotgun (WGS) entry which is preliminary data.</text>
</comment>
<keyword evidence="2" id="KW-1185">Reference proteome</keyword>
<dbReference type="GeneID" id="301139435"/>
<proteinExistence type="predicted"/>